<gene>
    <name evidence="3" type="ORF">SEMRO_652_G181700.1</name>
</gene>
<feature type="region of interest" description="Disordered" evidence="1">
    <location>
        <begin position="89"/>
        <end position="126"/>
    </location>
</feature>
<organism evidence="3 4">
    <name type="scientific">Seminavis robusta</name>
    <dbReference type="NCBI Taxonomy" id="568900"/>
    <lineage>
        <taxon>Eukaryota</taxon>
        <taxon>Sar</taxon>
        <taxon>Stramenopiles</taxon>
        <taxon>Ochrophyta</taxon>
        <taxon>Bacillariophyta</taxon>
        <taxon>Bacillariophyceae</taxon>
        <taxon>Bacillariophycidae</taxon>
        <taxon>Naviculales</taxon>
        <taxon>Naviculaceae</taxon>
        <taxon>Seminavis</taxon>
    </lineage>
</organism>
<dbReference type="AlphaFoldDB" id="A0A9N8E9S0"/>
<dbReference type="GO" id="GO:0031151">
    <property type="term" value="F:histone H3K79 methyltransferase activity"/>
    <property type="evidence" value="ECO:0007669"/>
    <property type="project" value="InterPro"/>
</dbReference>
<feature type="compositionally biased region" description="Basic and acidic residues" evidence="1">
    <location>
        <begin position="104"/>
        <end position="116"/>
    </location>
</feature>
<reference evidence="3" key="1">
    <citation type="submission" date="2020-06" db="EMBL/GenBank/DDBJ databases">
        <authorList>
            <consortium name="Plant Systems Biology data submission"/>
        </authorList>
    </citation>
    <scope>NUCLEOTIDE SEQUENCE</scope>
    <source>
        <strain evidence="3">D6</strain>
    </source>
</reference>
<evidence type="ECO:0000259" key="2">
    <source>
        <dbReference type="Pfam" id="PF08123"/>
    </source>
</evidence>
<feature type="domain" description="DOT1" evidence="2">
    <location>
        <begin position="171"/>
        <end position="228"/>
    </location>
</feature>
<dbReference type="Gene3D" id="3.40.50.150">
    <property type="entry name" value="Vaccinia Virus protein VP39"/>
    <property type="match status" value="1"/>
</dbReference>
<evidence type="ECO:0000313" key="3">
    <source>
        <dbReference type="EMBL" id="CAB9514414.1"/>
    </source>
</evidence>
<dbReference type="InterPro" id="IPR029063">
    <property type="entry name" value="SAM-dependent_MTases_sf"/>
</dbReference>
<accession>A0A9N8E9S0</accession>
<dbReference type="Pfam" id="PF08123">
    <property type="entry name" value="DOT1"/>
    <property type="match status" value="1"/>
</dbReference>
<name>A0A9N8E9S0_9STRA</name>
<comment type="caution">
    <text evidence="3">The sequence shown here is derived from an EMBL/GenBank/DDBJ whole genome shotgun (WGS) entry which is preliminary data.</text>
</comment>
<evidence type="ECO:0000256" key="1">
    <source>
        <dbReference type="SAM" id="MobiDB-lite"/>
    </source>
</evidence>
<keyword evidence="4" id="KW-1185">Reference proteome</keyword>
<dbReference type="OrthoDB" id="443402at2759"/>
<evidence type="ECO:0000313" key="4">
    <source>
        <dbReference type="Proteomes" id="UP001153069"/>
    </source>
</evidence>
<dbReference type="EMBL" id="CAICTM010000651">
    <property type="protein sequence ID" value="CAB9514414.1"/>
    <property type="molecule type" value="Genomic_DNA"/>
</dbReference>
<proteinExistence type="predicted"/>
<sequence>MSPKKRSADQEDLNVIAPSPRKLRRSVNEDHIETPRQVAAVSQAAVITDSSSRRSNNGNGSNDSLLTPYEGRKPRVLQNASARRAIRLASPAASVAPPVTPSHLSKDDNNNKDKTKNVTPSPEDYKSPAKRRLIFGKLVEEIVIQPNTKRVYNLVKKLTGSLGGNGSCGPIYGELTQGSMQKMVNLMKQHTQLDKTSRFIDVGSGIGKPNLHVTQDPGVAFSCGIEMELDRYRLGLKCLQRVLQEAVNDAHDDAIKDKVRHNCMFLHGNIMSARTFDPFTHVYMFSIGFPPKLWVYLSEAWNRSQSPYMICFHGPRTLINDYEFEVELLAQTPTSMHASGEGHQGYIYQRKGLTDKTVQAFIENAPCDKVFERAKTLVQSGLEPLREVVDQTVAENWTSRRSMTRSEAKRHGIVLSK</sequence>
<protein>
    <submittedName>
        <fullName evidence="3">Histone methylation protein DOT1</fullName>
    </submittedName>
</protein>
<feature type="compositionally biased region" description="Low complexity" evidence="1">
    <location>
        <begin position="49"/>
        <end position="64"/>
    </location>
</feature>
<dbReference type="SUPFAM" id="SSF53335">
    <property type="entry name" value="S-adenosyl-L-methionine-dependent methyltransferases"/>
    <property type="match status" value="1"/>
</dbReference>
<feature type="region of interest" description="Disordered" evidence="1">
    <location>
        <begin position="1"/>
        <end position="73"/>
    </location>
</feature>
<dbReference type="InterPro" id="IPR025789">
    <property type="entry name" value="DOT1_dom"/>
</dbReference>
<dbReference type="Proteomes" id="UP001153069">
    <property type="component" value="Unassembled WGS sequence"/>
</dbReference>